<organism evidence="1 2">
    <name type="scientific">Aristaeella lactis</name>
    <dbReference type="NCBI Taxonomy" id="3046383"/>
    <lineage>
        <taxon>Bacteria</taxon>
        <taxon>Bacillati</taxon>
        <taxon>Bacillota</taxon>
        <taxon>Clostridia</taxon>
        <taxon>Eubacteriales</taxon>
        <taxon>Aristaeellaceae</taxon>
        <taxon>Aristaeella</taxon>
    </lineage>
</organism>
<reference evidence="1" key="1">
    <citation type="submission" date="2017-04" db="EMBL/GenBank/DDBJ databases">
        <authorList>
            <person name="Varghese N."/>
            <person name="Submissions S."/>
        </authorList>
    </citation>
    <scope>NUCLEOTIDE SEQUENCE</scope>
    <source>
        <strain evidence="1">WTE2008</strain>
    </source>
</reference>
<evidence type="ECO:0000313" key="2">
    <source>
        <dbReference type="Proteomes" id="UP000192328"/>
    </source>
</evidence>
<gene>
    <name evidence="1" type="ORF">SAMN06297397_2826</name>
</gene>
<protein>
    <submittedName>
        <fullName evidence="1">tRNA dimethylallyltransferase</fullName>
    </submittedName>
</protein>
<dbReference type="Proteomes" id="UP000192328">
    <property type="component" value="Unassembled WGS sequence"/>
</dbReference>
<dbReference type="EMBL" id="FWXZ01000007">
    <property type="protein sequence ID" value="SMC83439.1"/>
    <property type="molecule type" value="Genomic_DNA"/>
</dbReference>
<proteinExistence type="predicted"/>
<evidence type="ECO:0000313" key="1">
    <source>
        <dbReference type="EMBL" id="SMC83439.1"/>
    </source>
</evidence>
<sequence length="297" mass="33979">MLPKMIVIEGTNASGKSSLGVQLAARFGGEIISADSRQVFRRLDLGSGKITPEEMNGVPHHLLDVRDPGQFFSMADFQRLSYEAIDDILSRGRVPFLVGGTGLYVDAVADGYELSDKAPDQALRAHLETFETPELYEMLKQKLPDTDIDPKNRHRVMRALEKLEADDYRPAGKSPRYELLKLGVTWPREILKHRIDERLEKRLQEGMVEEVKALLDEGVSETFMVKLGLEYKYLTWYLTGKIGYEQMKEELAASIKKFAKRQMTWFRRDPRVHWLDMANDPVTEASSLIETFLNLSR</sequence>
<name>A0AC61PPV0_9FIRM</name>
<keyword evidence="2" id="KW-1185">Reference proteome</keyword>
<accession>A0AC61PPV0</accession>
<comment type="caution">
    <text evidence="1">The sequence shown here is derived from an EMBL/GenBank/DDBJ whole genome shotgun (WGS) entry which is preliminary data.</text>
</comment>